<keyword evidence="1" id="KW-0812">Transmembrane</keyword>
<accession>A0A365YGG3</accession>
<keyword evidence="3" id="KW-1185">Reference proteome</keyword>
<evidence type="ECO:0000313" key="3">
    <source>
        <dbReference type="Proteomes" id="UP000252167"/>
    </source>
</evidence>
<dbReference type="EMBL" id="POAF01000004">
    <property type="protein sequence ID" value="RBM01094.1"/>
    <property type="molecule type" value="Genomic_DNA"/>
</dbReference>
<keyword evidence="1" id="KW-1133">Transmembrane helix</keyword>
<feature type="transmembrane region" description="Helical" evidence="1">
    <location>
        <begin position="12"/>
        <end position="36"/>
    </location>
</feature>
<keyword evidence="1" id="KW-0472">Membrane</keyword>
<name>A0A365YGG3_9MICC</name>
<dbReference type="Proteomes" id="UP000252167">
    <property type="component" value="Unassembled WGS sequence"/>
</dbReference>
<gene>
    <name evidence="2" type="ORF">C1H84_09895</name>
</gene>
<proteinExistence type="predicted"/>
<evidence type="ECO:0000256" key="1">
    <source>
        <dbReference type="SAM" id="Phobius"/>
    </source>
</evidence>
<protein>
    <submittedName>
        <fullName evidence="2">Uncharacterized protein</fullName>
    </submittedName>
</protein>
<dbReference type="AlphaFoldDB" id="A0A365YGG3"/>
<feature type="transmembrane region" description="Helical" evidence="1">
    <location>
        <begin position="98"/>
        <end position="116"/>
    </location>
</feature>
<sequence>MTTARAAAPRHRLTAALVLLPRAVLLSLLLILGLLLMHGMNLHNEHAAGTGAAAPAQSAHGHAAGPLAPGSGLVATGTQHLVGQPNALACTDCDEQGAQAAAAGCVLAFILFFLLLPRRGSVLVRRVSPSRAGPRCSRANWSVLRAPSLISLCISRT</sequence>
<reference evidence="2 3" key="1">
    <citation type="submission" date="2018-01" db="EMBL/GenBank/DDBJ databases">
        <title>Glutamicibacter soli strain NHPC-3 Whole genome sequence and assembly.</title>
        <authorList>
            <person name="Choudhury P."/>
            <person name="Gupta D."/>
            <person name="Sengupta K."/>
            <person name="Jawed A."/>
            <person name="Sultana N."/>
            <person name="Saha P."/>
        </authorList>
    </citation>
    <scope>NUCLEOTIDE SEQUENCE [LARGE SCALE GENOMIC DNA]</scope>
    <source>
        <strain evidence="2 3">NHPC-3</strain>
    </source>
</reference>
<dbReference type="RefSeq" id="WP_113607316.1">
    <property type="nucleotide sequence ID" value="NZ_POAF01000004.1"/>
</dbReference>
<comment type="caution">
    <text evidence="2">The sequence shown here is derived from an EMBL/GenBank/DDBJ whole genome shotgun (WGS) entry which is preliminary data.</text>
</comment>
<organism evidence="2 3">
    <name type="scientific">Glutamicibacter soli</name>
    <dbReference type="NCBI Taxonomy" id="453836"/>
    <lineage>
        <taxon>Bacteria</taxon>
        <taxon>Bacillati</taxon>
        <taxon>Actinomycetota</taxon>
        <taxon>Actinomycetes</taxon>
        <taxon>Micrococcales</taxon>
        <taxon>Micrococcaceae</taxon>
        <taxon>Glutamicibacter</taxon>
    </lineage>
</organism>
<evidence type="ECO:0000313" key="2">
    <source>
        <dbReference type="EMBL" id="RBM01094.1"/>
    </source>
</evidence>